<dbReference type="GO" id="GO:0006355">
    <property type="term" value="P:regulation of DNA-templated transcription"/>
    <property type="evidence" value="ECO:0007669"/>
    <property type="project" value="InterPro"/>
</dbReference>
<dbReference type="SUPFAM" id="SSF47598">
    <property type="entry name" value="Ribbon-helix-helix"/>
    <property type="match status" value="1"/>
</dbReference>
<comment type="similarity">
    <text evidence="1">Belongs to the ParD antitoxin family.</text>
</comment>
<dbReference type="InterPro" id="IPR010985">
    <property type="entry name" value="Ribbon_hlx_hlx"/>
</dbReference>
<dbReference type="PANTHER" id="PTHR36582">
    <property type="entry name" value="ANTITOXIN PARD"/>
    <property type="match status" value="1"/>
</dbReference>
<name>A0A6B8K9V2_9HYPH</name>
<proteinExistence type="inferred from homology"/>
<dbReference type="InterPro" id="IPR022789">
    <property type="entry name" value="ParD"/>
</dbReference>
<keyword evidence="4" id="KW-1185">Reference proteome</keyword>
<evidence type="ECO:0000256" key="1">
    <source>
        <dbReference type="ARBA" id="ARBA00008580"/>
    </source>
</evidence>
<dbReference type="NCBIfam" id="TIGR02606">
    <property type="entry name" value="antidote_CC2985"/>
    <property type="match status" value="1"/>
</dbReference>
<dbReference type="Proteomes" id="UP000309061">
    <property type="component" value="Chromosome"/>
</dbReference>
<organism evidence="3 4">
    <name type="scientific">Methylocystis heyeri</name>
    <dbReference type="NCBI Taxonomy" id="391905"/>
    <lineage>
        <taxon>Bacteria</taxon>
        <taxon>Pseudomonadati</taxon>
        <taxon>Pseudomonadota</taxon>
        <taxon>Alphaproteobacteria</taxon>
        <taxon>Hyphomicrobiales</taxon>
        <taxon>Methylocystaceae</taxon>
        <taxon>Methylocystis</taxon>
    </lineage>
</organism>
<sequence>MNVSVGQRWEEFIDQLVKSGRYASAAEVMREGLRLVEEREAKLKSLRETIQESLAEGGENTVADARERIERKHRELEVRPR</sequence>
<gene>
    <name evidence="3" type="ORF">H2LOC_004815</name>
</gene>
<keyword evidence="2" id="KW-1277">Toxin-antitoxin system</keyword>
<dbReference type="KEGG" id="mhey:H2LOC_004815"/>
<accession>A0A6B8K9V2</accession>
<reference evidence="3 4" key="1">
    <citation type="submission" date="2019-11" db="EMBL/GenBank/DDBJ databases">
        <title>The genome sequence of Methylocystis heyeri.</title>
        <authorList>
            <person name="Oshkin I.Y."/>
            <person name="Miroshnikov K."/>
            <person name="Dedysh S.N."/>
        </authorList>
    </citation>
    <scope>NUCLEOTIDE SEQUENCE [LARGE SCALE GENOMIC DNA]</scope>
    <source>
        <strain evidence="3 4">H2</strain>
    </source>
</reference>
<evidence type="ECO:0000313" key="3">
    <source>
        <dbReference type="EMBL" id="QGM45064.1"/>
    </source>
</evidence>
<dbReference type="Gene3D" id="6.10.10.120">
    <property type="entry name" value="Antitoxin ParD1-like"/>
    <property type="match status" value="1"/>
</dbReference>
<dbReference type="PANTHER" id="PTHR36582:SF2">
    <property type="entry name" value="ANTITOXIN PARD"/>
    <property type="match status" value="1"/>
</dbReference>
<dbReference type="RefSeq" id="WP_136495352.1">
    <property type="nucleotide sequence ID" value="NZ_CP046052.1"/>
</dbReference>
<dbReference type="EMBL" id="CP046052">
    <property type="protein sequence ID" value="QGM45064.1"/>
    <property type="molecule type" value="Genomic_DNA"/>
</dbReference>
<evidence type="ECO:0000313" key="4">
    <source>
        <dbReference type="Proteomes" id="UP000309061"/>
    </source>
</evidence>
<dbReference type="InterPro" id="IPR038296">
    <property type="entry name" value="ParD_sf"/>
</dbReference>
<dbReference type="AlphaFoldDB" id="A0A6B8K9V2"/>
<dbReference type="OrthoDB" id="9815501at2"/>
<protein>
    <submittedName>
        <fullName evidence="3">Type II toxin-antitoxin system ParD family antitoxin</fullName>
    </submittedName>
</protein>
<evidence type="ECO:0000256" key="2">
    <source>
        <dbReference type="ARBA" id="ARBA00022649"/>
    </source>
</evidence>
<dbReference type="Pfam" id="PF03693">
    <property type="entry name" value="ParD_antitoxin"/>
    <property type="match status" value="1"/>
</dbReference>